<dbReference type="AlphaFoldDB" id="A0AAV9U326"/>
<evidence type="ECO:0000313" key="2">
    <source>
        <dbReference type="EMBL" id="KAK6334422.1"/>
    </source>
</evidence>
<accession>A0AAV9U326</accession>
<proteinExistence type="predicted"/>
<dbReference type="EMBL" id="JAVHNS010000015">
    <property type="protein sequence ID" value="KAK6334422.1"/>
    <property type="molecule type" value="Genomic_DNA"/>
</dbReference>
<dbReference type="Proteomes" id="UP001373714">
    <property type="component" value="Unassembled WGS sequence"/>
</dbReference>
<evidence type="ECO:0000256" key="1">
    <source>
        <dbReference type="SAM" id="MobiDB-lite"/>
    </source>
</evidence>
<keyword evidence="3" id="KW-1185">Reference proteome</keyword>
<organism evidence="2 3">
    <name type="scientific">Orbilia blumenaviensis</name>
    <dbReference type="NCBI Taxonomy" id="1796055"/>
    <lineage>
        <taxon>Eukaryota</taxon>
        <taxon>Fungi</taxon>
        <taxon>Dikarya</taxon>
        <taxon>Ascomycota</taxon>
        <taxon>Pezizomycotina</taxon>
        <taxon>Orbiliomycetes</taxon>
        <taxon>Orbiliales</taxon>
        <taxon>Orbiliaceae</taxon>
        <taxon>Orbilia</taxon>
    </lineage>
</organism>
<evidence type="ECO:0000313" key="3">
    <source>
        <dbReference type="Proteomes" id="UP001373714"/>
    </source>
</evidence>
<name>A0AAV9U326_9PEZI</name>
<gene>
    <name evidence="2" type="ORF">TWF730_003636</name>
</gene>
<comment type="caution">
    <text evidence="2">The sequence shown here is derived from an EMBL/GenBank/DDBJ whole genome shotgun (WGS) entry which is preliminary data.</text>
</comment>
<sequence>MAITSRLFGFRRRNRSSSGVCAEVAAEHARDANKSFYSNIEQNMHFEALVLNLMKEKERASGGSVDLALDERPRTESSGGRSLYADGDGVGGGGGDSIAYIAVPGGEESRVVLRS</sequence>
<protein>
    <submittedName>
        <fullName evidence="2">Uncharacterized protein</fullName>
    </submittedName>
</protein>
<reference evidence="2 3" key="1">
    <citation type="submission" date="2019-10" db="EMBL/GenBank/DDBJ databases">
        <authorList>
            <person name="Palmer J.M."/>
        </authorList>
    </citation>
    <scope>NUCLEOTIDE SEQUENCE [LARGE SCALE GENOMIC DNA]</scope>
    <source>
        <strain evidence="2 3">TWF730</strain>
    </source>
</reference>
<feature type="region of interest" description="Disordered" evidence="1">
    <location>
        <begin position="61"/>
        <end position="93"/>
    </location>
</feature>